<evidence type="ECO:0000256" key="7">
    <source>
        <dbReference type="RuleBase" id="RU365095"/>
    </source>
</evidence>
<organism evidence="9 10">
    <name type="scientific">Roseobacter litoralis (strain ATCC 49566 / DSM 6996 / JCM 21268 / NBRC 15278 / OCh 149)</name>
    <dbReference type="NCBI Taxonomy" id="391595"/>
    <lineage>
        <taxon>Bacteria</taxon>
        <taxon>Pseudomonadati</taxon>
        <taxon>Pseudomonadota</taxon>
        <taxon>Alphaproteobacteria</taxon>
        <taxon>Rhodobacterales</taxon>
        <taxon>Roseobacteraceae</taxon>
        <taxon>Roseobacter</taxon>
    </lineage>
</organism>
<accession>F7ZJJ0</accession>
<dbReference type="InterPro" id="IPR005900">
    <property type="entry name" value="6-phosphogluconolactonase_DevB"/>
</dbReference>
<dbReference type="GO" id="GO:0006098">
    <property type="term" value="P:pentose-phosphate shunt"/>
    <property type="evidence" value="ECO:0007669"/>
    <property type="project" value="UniProtKB-UniPathway"/>
</dbReference>
<comment type="similarity">
    <text evidence="4 7">Belongs to the glucosamine/galactosamine-6-phosphate isomerase family. 6-phosphogluconolactonase subfamily.</text>
</comment>
<dbReference type="InterPro" id="IPR037171">
    <property type="entry name" value="NagB/RpiA_transferase-like"/>
</dbReference>
<dbReference type="OrthoDB" id="9810967at2"/>
<evidence type="ECO:0000313" key="9">
    <source>
        <dbReference type="EMBL" id="AEI93821.1"/>
    </source>
</evidence>
<dbReference type="UniPathway" id="UPA00115">
    <property type="reaction ID" value="UER00409"/>
</dbReference>
<evidence type="ECO:0000256" key="1">
    <source>
        <dbReference type="ARBA" id="ARBA00000832"/>
    </source>
</evidence>
<evidence type="ECO:0000259" key="8">
    <source>
        <dbReference type="Pfam" id="PF01182"/>
    </source>
</evidence>
<dbReference type="GO" id="GO:0005975">
    <property type="term" value="P:carbohydrate metabolic process"/>
    <property type="evidence" value="ECO:0007669"/>
    <property type="project" value="UniProtKB-UniRule"/>
</dbReference>
<name>F7ZJJ0_ROSLO</name>
<dbReference type="Gene3D" id="3.40.50.1360">
    <property type="match status" value="1"/>
</dbReference>
<dbReference type="EMBL" id="CP002623">
    <property type="protein sequence ID" value="AEI93821.1"/>
    <property type="molecule type" value="Genomic_DNA"/>
</dbReference>
<dbReference type="CDD" id="cd01400">
    <property type="entry name" value="6PGL"/>
    <property type="match status" value="1"/>
</dbReference>
<evidence type="ECO:0000256" key="3">
    <source>
        <dbReference type="ARBA" id="ARBA00004961"/>
    </source>
</evidence>
<evidence type="ECO:0000256" key="5">
    <source>
        <dbReference type="ARBA" id="ARBA00013198"/>
    </source>
</evidence>
<keyword evidence="7 9" id="KW-0378">Hydrolase</keyword>
<evidence type="ECO:0000256" key="6">
    <source>
        <dbReference type="ARBA" id="ARBA00020337"/>
    </source>
</evidence>
<evidence type="ECO:0000256" key="2">
    <source>
        <dbReference type="ARBA" id="ARBA00002681"/>
    </source>
</evidence>
<dbReference type="eggNOG" id="COG0363">
    <property type="taxonomic scope" value="Bacteria"/>
</dbReference>
<dbReference type="Proteomes" id="UP000001353">
    <property type="component" value="Chromosome"/>
</dbReference>
<comment type="pathway">
    <text evidence="3 7">Carbohydrate degradation; pentose phosphate pathway; D-ribulose 5-phosphate from D-glucose 6-phosphate (oxidative stage): step 2/3.</text>
</comment>
<dbReference type="NCBIfam" id="TIGR01198">
    <property type="entry name" value="pgl"/>
    <property type="match status" value="1"/>
</dbReference>
<gene>
    <name evidence="7 9" type="primary">pgl</name>
    <name evidence="9" type="ordered locus">RLO149_c018310</name>
</gene>
<dbReference type="EC" id="3.1.1.31" evidence="5 7"/>
<keyword evidence="10" id="KW-1185">Reference proteome</keyword>
<reference evidence="9 10" key="1">
    <citation type="journal article" date="2011" name="BMC Genomics">
        <title>Comparative genome analysis and genome-guided physiological analysis of Roseobacter litoralis.</title>
        <authorList>
            <person name="Kalhoefer D."/>
            <person name="Thole S."/>
            <person name="Voget S."/>
            <person name="Lehmann R."/>
            <person name="Liesegang H."/>
            <person name="Wollher A."/>
            <person name="Daniel R."/>
            <person name="Simon M."/>
            <person name="Brinkhoff T."/>
        </authorList>
    </citation>
    <scope>NUCLEOTIDE SEQUENCE [LARGE SCALE GENOMIC DNA]</scope>
    <source>
        <strain evidence="10">ATCC 49566 / DSM 6996 / JCM 21268 / NBRC 15278 / OCh 149</strain>
    </source>
</reference>
<dbReference type="RefSeq" id="WP_013961749.1">
    <property type="nucleotide sequence ID" value="NC_015730.1"/>
</dbReference>
<dbReference type="SUPFAM" id="SSF100950">
    <property type="entry name" value="NagB/RpiA/CoA transferase-like"/>
    <property type="match status" value="1"/>
</dbReference>
<dbReference type="PANTHER" id="PTHR11054">
    <property type="entry name" value="6-PHOSPHOGLUCONOLACTONASE"/>
    <property type="match status" value="1"/>
</dbReference>
<evidence type="ECO:0000313" key="10">
    <source>
        <dbReference type="Proteomes" id="UP000001353"/>
    </source>
</evidence>
<protein>
    <recommendedName>
        <fullName evidence="6 7">6-phosphogluconolactonase</fullName>
        <shortName evidence="7">6PGL</shortName>
        <ecNumber evidence="5 7">3.1.1.31</ecNumber>
    </recommendedName>
</protein>
<dbReference type="AlphaFoldDB" id="F7ZJJ0"/>
<sequence>MQIIEYIDRDIAAIGVADALASGLKNALLIQDKVSLAVPGGTTPGPIFDVLCAADLDWDRVTIMLTDERWVPEDHERSNTALVKSRLMQGPAAKAQFLPFYRAGETAHEAAPVLSETVRAQMPLSMVVLGMGNDMHTASLFPGAKGLSQALHPDAPALCPIEASSQPDVRITLSAAALKGAMDKHLIIFGQDKRAALEDAMGRPPEEAPIAGVIQGGTIHWAA</sequence>
<dbReference type="GO" id="GO:0017057">
    <property type="term" value="F:6-phosphogluconolactonase activity"/>
    <property type="evidence" value="ECO:0007669"/>
    <property type="project" value="UniProtKB-UniRule"/>
</dbReference>
<dbReference type="STRING" id="391595.RLO149_c018310"/>
<dbReference type="PANTHER" id="PTHR11054:SF0">
    <property type="entry name" value="6-PHOSPHOGLUCONOLACTONASE"/>
    <property type="match status" value="1"/>
</dbReference>
<dbReference type="Pfam" id="PF01182">
    <property type="entry name" value="Glucosamine_iso"/>
    <property type="match status" value="1"/>
</dbReference>
<dbReference type="KEGG" id="rli:RLO149_c018310"/>
<dbReference type="InterPro" id="IPR006148">
    <property type="entry name" value="Glc/Gal-6P_isomerase"/>
</dbReference>
<comment type="function">
    <text evidence="2 7">Hydrolysis of 6-phosphogluconolactone to 6-phosphogluconate.</text>
</comment>
<dbReference type="InterPro" id="IPR039104">
    <property type="entry name" value="6PGL"/>
</dbReference>
<comment type="catalytic activity">
    <reaction evidence="1 7">
        <text>6-phospho-D-glucono-1,5-lactone + H2O = 6-phospho-D-gluconate + H(+)</text>
        <dbReference type="Rhea" id="RHEA:12556"/>
        <dbReference type="ChEBI" id="CHEBI:15377"/>
        <dbReference type="ChEBI" id="CHEBI:15378"/>
        <dbReference type="ChEBI" id="CHEBI:57955"/>
        <dbReference type="ChEBI" id="CHEBI:58759"/>
        <dbReference type="EC" id="3.1.1.31"/>
    </reaction>
</comment>
<evidence type="ECO:0000256" key="4">
    <source>
        <dbReference type="ARBA" id="ARBA00010662"/>
    </source>
</evidence>
<feature type="domain" description="Glucosamine/galactosamine-6-phosphate isomerase" evidence="8">
    <location>
        <begin position="13"/>
        <end position="221"/>
    </location>
</feature>
<proteinExistence type="inferred from homology"/>
<dbReference type="HOGENOM" id="CLU_053947_2_1_5"/>